<feature type="domain" description="DUF5808" evidence="2">
    <location>
        <begin position="105"/>
        <end position="129"/>
    </location>
</feature>
<protein>
    <recommendedName>
        <fullName evidence="2">DUF5808 domain-containing protein</fullName>
    </recommendedName>
</protein>
<name>A0A6B8W7M3_9CORY</name>
<feature type="transmembrane region" description="Helical" evidence="1">
    <location>
        <begin position="264"/>
        <end position="285"/>
    </location>
</feature>
<feature type="transmembrane region" description="Helical" evidence="1">
    <location>
        <begin position="200"/>
        <end position="217"/>
    </location>
</feature>
<dbReference type="EMBL" id="CP046455">
    <property type="protein sequence ID" value="QGU08651.1"/>
    <property type="molecule type" value="Genomic_DNA"/>
</dbReference>
<dbReference type="RefSeq" id="WP_156232323.1">
    <property type="nucleotide sequence ID" value="NZ_CP046455.1"/>
</dbReference>
<dbReference type="AlphaFoldDB" id="A0A6B8W7M3"/>
<accession>A0A6B8W7M3</accession>
<evidence type="ECO:0000313" key="3">
    <source>
        <dbReference type="EMBL" id="QGU08651.1"/>
    </source>
</evidence>
<dbReference type="KEGG" id="cok:COCCU_13805"/>
<evidence type="ECO:0000259" key="2">
    <source>
        <dbReference type="Pfam" id="PF19124"/>
    </source>
</evidence>
<sequence>MSYRTHDYLNALQAQLRTNSTLHATEVAGVIAEHRDLLEELAATGSDLTAELGTPTDYAQVTAAEFRAPEDPHPSQKQPQGTLFGIPYDFRGPGSREVRSRIWDPQDPRILQPRLFGLGWTINLGAVAVKLGWIRPDDLDADVIAAIPTSTMNTARAVPAILAGATALSLARNWQKLPEEVAMNYRVGGQPQGRRYPKPTILLMPLLSLGLAALPFLPNISRDREDTLRISSTASLINAAALGTTTSAAAEARGAQRPGLCATAALGVGVAASLGVLVVPFRAGLRKVWQREGLK</sequence>
<organism evidence="3 4">
    <name type="scientific">Corynebacterium occultum</name>
    <dbReference type="NCBI Taxonomy" id="2675219"/>
    <lineage>
        <taxon>Bacteria</taxon>
        <taxon>Bacillati</taxon>
        <taxon>Actinomycetota</taxon>
        <taxon>Actinomycetes</taxon>
        <taxon>Mycobacteriales</taxon>
        <taxon>Corynebacteriaceae</taxon>
        <taxon>Corynebacterium</taxon>
    </lineage>
</organism>
<evidence type="ECO:0000313" key="4">
    <source>
        <dbReference type="Proteomes" id="UP000424462"/>
    </source>
</evidence>
<dbReference type="Pfam" id="PF22564">
    <property type="entry name" value="HAAS"/>
    <property type="match status" value="1"/>
</dbReference>
<keyword evidence="4" id="KW-1185">Reference proteome</keyword>
<keyword evidence="1" id="KW-0812">Transmembrane</keyword>
<dbReference type="InterPro" id="IPR043831">
    <property type="entry name" value="DUF5808"/>
</dbReference>
<keyword evidence="1" id="KW-0472">Membrane</keyword>
<reference evidence="3 4" key="1">
    <citation type="submission" date="2019-11" db="EMBL/GenBank/DDBJ databases">
        <title>Complete genome sequence of Corynebacterium kalinowskii 1959, a novel Corynebacterium species isolated from soil of a small paddock in Vilsendorf, Germany.</title>
        <authorList>
            <person name="Schaffert L."/>
            <person name="Ruwe M."/>
            <person name="Milse J."/>
            <person name="Hanuschka K."/>
            <person name="Ortseifen V."/>
            <person name="Droste J."/>
            <person name="Brandt D."/>
            <person name="Schlueter L."/>
            <person name="Kutter Y."/>
            <person name="Vinke S."/>
            <person name="Viehoefer P."/>
            <person name="Jacob L."/>
            <person name="Luebke N.-C."/>
            <person name="Schulte-Berndt E."/>
            <person name="Hain C."/>
            <person name="Linder M."/>
            <person name="Schmidt P."/>
            <person name="Wollenschlaeger L."/>
            <person name="Luttermann T."/>
            <person name="Thieme E."/>
            <person name="Hassa J."/>
            <person name="Haak M."/>
            <person name="Wittchen M."/>
            <person name="Mentz A."/>
            <person name="Persicke M."/>
            <person name="Busche T."/>
            <person name="Ruckert C."/>
        </authorList>
    </citation>
    <scope>NUCLEOTIDE SEQUENCE [LARGE SCALE GENOMIC DNA]</scope>
    <source>
        <strain evidence="3 4">2039</strain>
    </source>
</reference>
<proteinExistence type="predicted"/>
<dbReference type="Pfam" id="PF19124">
    <property type="entry name" value="DUF5808"/>
    <property type="match status" value="1"/>
</dbReference>
<evidence type="ECO:0000256" key="1">
    <source>
        <dbReference type="SAM" id="Phobius"/>
    </source>
</evidence>
<gene>
    <name evidence="3" type="ORF">COCCU_13805</name>
</gene>
<keyword evidence="1" id="KW-1133">Transmembrane helix</keyword>
<dbReference type="Proteomes" id="UP000424462">
    <property type="component" value="Chromosome"/>
</dbReference>